<keyword evidence="3" id="KW-1185">Reference proteome</keyword>
<dbReference type="Proteomes" id="UP000006461">
    <property type="component" value="Chromosome"/>
</dbReference>
<organism evidence="2 3">
    <name type="scientific">Modestobacter italicus (strain DSM 44449 / CECT 9708 / BC 501)</name>
    <dbReference type="NCBI Taxonomy" id="2732864"/>
    <lineage>
        <taxon>Bacteria</taxon>
        <taxon>Bacillati</taxon>
        <taxon>Actinomycetota</taxon>
        <taxon>Actinomycetes</taxon>
        <taxon>Geodermatophilales</taxon>
        <taxon>Geodermatophilaceae</taxon>
        <taxon>Modestobacter</taxon>
    </lineage>
</organism>
<reference evidence="2 3" key="1">
    <citation type="journal article" date="2012" name="J. Bacteriol.">
        <title>Genome Sequence of Radiation-Resistant Modestobacter marinus Strain BC501, a Representative Actinobacterium That Thrives on Calcareous Stone Surfaces.</title>
        <authorList>
            <person name="Normand P."/>
            <person name="Gury J."/>
            <person name="Pujic P."/>
            <person name="Chouaia B."/>
            <person name="Crotti E."/>
            <person name="Brusetti L."/>
            <person name="Daffonchio D."/>
            <person name="Vacherie B."/>
            <person name="Barbe V."/>
            <person name="Medigue C."/>
            <person name="Calteau A."/>
            <person name="Ghodhbane-Gtari F."/>
            <person name="Essoussi I."/>
            <person name="Nouioui I."/>
            <person name="Abbassi-Ghozzi I."/>
            <person name="Gtari M."/>
        </authorList>
    </citation>
    <scope>NUCLEOTIDE SEQUENCE [LARGE SCALE GENOMIC DNA]</scope>
    <source>
        <strain evidence="3">BC 501</strain>
    </source>
</reference>
<name>I4EYC5_MODI5</name>
<accession>I4EYC5</accession>
<dbReference type="HOGENOM" id="CLU_2683821_0_0_11"/>
<evidence type="ECO:0000256" key="1">
    <source>
        <dbReference type="SAM" id="MobiDB-lite"/>
    </source>
</evidence>
<dbReference type="EMBL" id="FO203431">
    <property type="protein sequence ID" value="CCH88388.1"/>
    <property type="molecule type" value="Genomic_DNA"/>
</dbReference>
<evidence type="ECO:0000313" key="2">
    <source>
        <dbReference type="EMBL" id="CCH88388.1"/>
    </source>
</evidence>
<dbReference type="AlphaFoldDB" id="I4EYC5"/>
<feature type="region of interest" description="Disordered" evidence="1">
    <location>
        <begin position="1"/>
        <end position="21"/>
    </location>
</feature>
<gene>
    <name evidence="2" type="ordered locus">MODMU_2961</name>
</gene>
<dbReference type="KEGG" id="mmar:MODMU_2961"/>
<proteinExistence type="predicted"/>
<sequence length="74" mass="7417">MAGPRDAPATSGAIPAVSRGSPVTAAALTRAPYRDGKASAKRVQAMIEPTAVAIAYVAGRLTGLTVDRAGERPG</sequence>
<protein>
    <submittedName>
        <fullName evidence="2">Uncharacterized protein</fullName>
    </submittedName>
</protein>
<evidence type="ECO:0000313" key="3">
    <source>
        <dbReference type="Proteomes" id="UP000006461"/>
    </source>
</evidence>